<dbReference type="EMBL" id="CAJVCH010571325">
    <property type="protein sequence ID" value="CAG7837209.1"/>
    <property type="molecule type" value="Genomic_DNA"/>
</dbReference>
<dbReference type="GO" id="GO:0006511">
    <property type="term" value="P:ubiquitin-dependent protein catabolic process"/>
    <property type="evidence" value="ECO:0007669"/>
    <property type="project" value="InterPro"/>
</dbReference>
<evidence type="ECO:0000256" key="1">
    <source>
        <dbReference type="ARBA" id="ARBA00009326"/>
    </source>
</evidence>
<name>A0A8J2PXL5_9HEXA</name>
<dbReference type="PROSITE" id="PS00140">
    <property type="entry name" value="UCH_1"/>
    <property type="match status" value="1"/>
</dbReference>
<feature type="domain" description="UCH catalytic" evidence="3">
    <location>
        <begin position="81"/>
        <end position="286"/>
    </location>
</feature>
<dbReference type="GO" id="GO:0016579">
    <property type="term" value="P:protein deubiquitination"/>
    <property type="evidence" value="ECO:0007669"/>
    <property type="project" value="TreeGrafter"/>
</dbReference>
<evidence type="ECO:0000313" key="5">
    <source>
        <dbReference type="Proteomes" id="UP000708208"/>
    </source>
</evidence>
<accession>A0A8J2PXL5</accession>
<proteinExistence type="inferred from homology"/>
<evidence type="ECO:0000313" key="4">
    <source>
        <dbReference type="EMBL" id="CAG7837209.1"/>
    </source>
</evidence>
<dbReference type="GO" id="GO:0005737">
    <property type="term" value="C:cytoplasm"/>
    <property type="evidence" value="ECO:0007669"/>
    <property type="project" value="TreeGrafter"/>
</dbReference>
<dbReference type="InterPro" id="IPR001578">
    <property type="entry name" value="Peptidase_C12_UCH"/>
</dbReference>
<reference evidence="4" key="1">
    <citation type="submission" date="2021-06" db="EMBL/GenBank/DDBJ databases">
        <authorList>
            <person name="Hodson N. C."/>
            <person name="Mongue J. A."/>
            <person name="Jaron S. K."/>
        </authorList>
    </citation>
    <scope>NUCLEOTIDE SEQUENCE</scope>
</reference>
<gene>
    <name evidence="4" type="ORF">AFUS01_LOCUS46357</name>
</gene>
<keyword evidence="5" id="KW-1185">Reference proteome</keyword>
<organism evidence="4 5">
    <name type="scientific">Allacma fusca</name>
    <dbReference type="NCBI Taxonomy" id="39272"/>
    <lineage>
        <taxon>Eukaryota</taxon>
        <taxon>Metazoa</taxon>
        <taxon>Ecdysozoa</taxon>
        <taxon>Arthropoda</taxon>
        <taxon>Hexapoda</taxon>
        <taxon>Collembola</taxon>
        <taxon>Symphypleona</taxon>
        <taxon>Sminthuridae</taxon>
        <taxon>Allacma</taxon>
    </lineage>
</organism>
<dbReference type="PANTHER" id="PTHR10589:SF17">
    <property type="entry name" value="UBIQUITIN CARBOXYL-TERMINAL HYDROLASE"/>
    <property type="match status" value="1"/>
</dbReference>
<dbReference type="PANTHER" id="PTHR10589">
    <property type="entry name" value="UBIQUITIN CARBOXYL-TERMINAL HYDROLASE"/>
    <property type="match status" value="1"/>
</dbReference>
<dbReference type="PROSITE" id="PS52048">
    <property type="entry name" value="UCH_DOMAIN"/>
    <property type="match status" value="1"/>
</dbReference>
<dbReference type="OrthoDB" id="427186at2759"/>
<comment type="similarity">
    <text evidence="1 2">Belongs to the peptidase C12 family.</text>
</comment>
<dbReference type="Proteomes" id="UP000708208">
    <property type="component" value="Unassembled WGS sequence"/>
</dbReference>
<dbReference type="AlphaFoldDB" id="A0A8J2PXL5"/>
<comment type="caution">
    <text evidence="4">The sequence shown here is derived from an EMBL/GenBank/DDBJ whole genome shotgun (WGS) entry which is preliminary data.</text>
</comment>
<protein>
    <recommendedName>
        <fullName evidence="3">UCH catalytic domain-containing protein</fullName>
    </recommendedName>
</protein>
<dbReference type="InterPro" id="IPR057254">
    <property type="entry name" value="UCH_AS"/>
</dbReference>
<sequence>MTPGADRKPKSIQQGLGDSACVTQAAQAPIITLPVGVEPLKRLDELFQSQHSHRDSLIQEISEQVQKNNQYLLQKWLVGSHWNQIRRGEIEMMSSCRNWQGLILSFYSKVLGATKGSWIDVFALDEDSLAGIPPPVVAVILLFPISEQYDQYCKEQDELVKEKGQEFPADLFYLKQCVSNACGTVGVIHALANNAAEIGLEDGILKEFMTETAGLSPQEKGQALANSEKEGTLYELDGRRARAGPINHGPTTPENLLKDAAKVCQSRMARDPTEYRFTVVAYTTSI</sequence>
<evidence type="ECO:0000256" key="2">
    <source>
        <dbReference type="PROSITE-ProRule" id="PRU01393"/>
    </source>
</evidence>
<comment type="caution">
    <text evidence="2">Lacks conserved residue(s) required for the propagation of feature annotation.</text>
</comment>
<dbReference type="Pfam" id="PF01088">
    <property type="entry name" value="Peptidase_C12"/>
    <property type="match status" value="1"/>
</dbReference>
<evidence type="ECO:0000259" key="3">
    <source>
        <dbReference type="PROSITE" id="PS52048"/>
    </source>
</evidence>
<dbReference type="GO" id="GO:0004843">
    <property type="term" value="F:cysteine-type deubiquitinase activity"/>
    <property type="evidence" value="ECO:0007669"/>
    <property type="project" value="InterPro"/>
</dbReference>